<dbReference type="Gene3D" id="1.10.238.10">
    <property type="entry name" value="EF-hand"/>
    <property type="match status" value="1"/>
</dbReference>
<accession>A0A938BPQ0</accession>
<dbReference type="AlphaFoldDB" id="A0A938BPQ0"/>
<proteinExistence type="predicted"/>
<dbReference type="SUPFAM" id="SSF47473">
    <property type="entry name" value="EF-hand"/>
    <property type="match status" value="1"/>
</dbReference>
<dbReference type="Proteomes" id="UP000703893">
    <property type="component" value="Unassembled WGS sequence"/>
</dbReference>
<dbReference type="InterPro" id="IPR018247">
    <property type="entry name" value="EF_Hand_1_Ca_BS"/>
</dbReference>
<dbReference type="GO" id="GO:0004497">
    <property type="term" value="F:monooxygenase activity"/>
    <property type="evidence" value="ECO:0007669"/>
    <property type="project" value="TreeGrafter"/>
</dbReference>
<dbReference type="Pfam" id="PF05042">
    <property type="entry name" value="Caleosin"/>
    <property type="match status" value="1"/>
</dbReference>
<sequence>SPPASQTPPGKPRPTPLERHVMFFDRDNDGKIHVSETRSGLQELGTPFGLGWILALAINAGLSRNVMGKVGLTLDVDKIHKGKHPGDTGVYDAKGEYVSERFERVKTFDADKSGALSWKEIKALMAANGGGKGNFAALGEFGLLFYLAKDRQEKDGNKTVGALSLDRLKQLYDGTLFYRLTGRPLPDWAN</sequence>
<dbReference type="GO" id="GO:0005509">
    <property type="term" value="F:calcium ion binding"/>
    <property type="evidence" value="ECO:0007669"/>
    <property type="project" value="InterPro"/>
</dbReference>
<evidence type="ECO:0000313" key="2">
    <source>
        <dbReference type="EMBL" id="MBM3276349.1"/>
    </source>
</evidence>
<dbReference type="PANTHER" id="PTHR31495">
    <property type="entry name" value="PEROXYGENASE 3-RELATED"/>
    <property type="match status" value="1"/>
</dbReference>
<organism evidence="2 3">
    <name type="scientific">Candidatus Tanganyikabacteria bacterium</name>
    <dbReference type="NCBI Taxonomy" id="2961651"/>
    <lineage>
        <taxon>Bacteria</taxon>
        <taxon>Bacillati</taxon>
        <taxon>Candidatus Sericytochromatia</taxon>
        <taxon>Candidatus Tanganyikabacteria</taxon>
    </lineage>
</organism>
<reference evidence="2 3" key="1">
    <citation type="submission" date="2019-03" db="EMBL/GenBank/DDBJ databases">
        <title>Lake Tanganyika Metagenome-Assembled Genomes (MAGs).</title>
        <authorList>
            <person name="Tran P."/>
        </authorList>
    </citation>
    <scope>NUCLEOTIDE SEQUENCE [LARGE SCALE GENOMIC DNA]</scope>
    <source>
        <strain evidence="2">K_DeepCast_65m_m2_236</strain>
    </source>
</reference>
<dbReference type="PROSITE" id="PS00018">
    <property type="entry name" value="EF_HAND_1"/>
    <property type="match status" value="1"/>
</dbReference>
<comment type="caution">
    <text evidence="2">The sequence shown here is derived from an EMBL/GenBank/DDBJ whole genome shotgun (WGS) entry which is preliminary data.</text>
</comment>
<gene>
    <name evidence="2" type="ORF">FJZ00_14440</name>
</gene>
<dbReference type="InterPro" id="IPR011992">
    <property type="entry name" value="EF-hand-dom_pair"/>
</dbReference>
<feature type="domain" description="EF-hand" evidence="1">
    <location>
        <begin position="96"/>
        <end position="131"/>
    </location>
</feature>
<dbReference type="InterPro" id="IPR002048">
    <property type="entry name" value="EF_hand_dom"/>
</dbReference>
<evidence type="ECO:0000259" key="1">
    <source>
        <dbReference type="PROSITE" id="PS50222"/>
    </source>
</evidence>
<name>A0A938BPQ0_9BACT</name>
<protein>
    <submittedName>
        <fullName evidence="2">EF-hand domain-containing protein</fullName>
    </submittedName>
</protein>
<evidence type="ECO:0000313" key="3">
    <source>
        <dbReference type="Proteomes" id="UP000703893"/>
    </source>
</evidence>
<dbReference type="PANTHER" id="PTHR31495:SF0">
    <property type="entry name" value="BINDING PROTEIN CALEOSIN, PUTATIVE (AFU_ORTHOLOGUE AFUA_5G13750)-RELATED"/>
    <property type="match status" value="1"/>
</dbReference>
<feature type="non-terminal residue" evidence="2">
    <location>
        <position position="1"/>
    </location>
</feature>
<feature type="domain" description="EF-hand" evidence="1">
    <location>
        <begin position="12"/>
        <end position="47"/>
    </location>
</feature>
<dbReference type="PROSITE" id="PS50222">
    <property type="entry name" value="EF_HAND_2"/>
    <property type="match status" value="2"/>
</dbReference>
<dbReference type="EMBL" id="VGJX01000983">
    <property type="protein sequence ID" value="MBM3276349.1"/>
    <property type="molecule type" value="Genomic_DNA"/>
</dbReference>
<dbReference type="InterPro" id="IPR007736">
    <property type="entry name" value="Caleosin-related"/>
</dbReference>